<evidence type="ECO:0000313" key="2">
    <source>
        <dbReference type="Proteomes" id="UP000327493"/>
    </source>
</evidence>
<evidence type="ECO:0000313" key="1">
    <source>
        <dbReference type="EMBL" id="KAA8593389.1"/>
    </source>
</evidence>
<reference evidence="1 2" key="1">
    <citation type="submission" date="2019-08" db="EMBL/GenBank/DDBJ databases">
        <title>A chromosome-level genome assembly, high-density linkage maps, and genome scans reveal the genomic architecture of hybrid incompatibilities underlying speciation via character displacement in darters (Percidae: Etheostominae).</title>
        <authorList>
            <person name="Moran R.L."/>
            <person name="Catchen J.M."/>
            <person name="Fuller R.C."/>
        </authorList>
    </citation>
    <scope>NUCLEOTIDE SEQUENCE [LARGE SCALE GENOMIC DNA]</scope>
    <source>
        <strain evidence="1">EspeVRDwgs_2016</strain>
        <tissue evidence="1">Muscle</tissue>
    </source>
</reference>
<name>A0A5J5DJJ2_9PERO</name>
<organism evidence="1 2">
    <name type="scientific">Etheostoma spectabile</name>
    <name type="common">orangethroat darter</name>
    <dbReference type="NCBI Taxonomy" id="54343"/>
    <lineage>
        <taxon>Eukaryota</taxon>
        <taxon>Metazoa</taxon>
        <taxon>Chordata</taxon>
        <taxon>Craniata</taxon>
        <taxon>Vertebrata</taxon>
        <taxon>Euteleostomi</taxon>
        <taxon>Actinopterygii</taxon>
        <taxon>Neopterygii</taxon>
        <taxon>Teleostei</taxon>
        <taxon>Neoteleostei</taxon>
        <taxon>Acanthomorphata</taxon>
        <taxon>Eupercaria</taxon>
        <taxon>Perciformes</taxon>
        <taxon>Percoidei</taxon>
        <taxon>Percidae</taxon>
        <taxon>Etheostomatinae</taxon>
        <taxon>Etheostoma</taxon>
    </lineage>
</organism>
<gene>
    <name evidence="1" type="ORF">FQN60_009505</name>
</gene>
<proteinExistence type="predicted"/>
<dbReference type="Proteomes" id="UP000327493">
    <property type="component" value="Chromosome 4"/>
</dbReference>
<dbReference type="AlphaFoldDB" id="A0A5J5DJJ2"/>
<sequence length="362" mass="40237">MMILPGKQQPSGRQTLENRPTVLEVYLMHSTGTSFLTFSIAFKQMVFSDTNRTGSLTFSKRLLFSAPALPANTQLSLCFTDLIKVLPMLTNTSVISFVILPQSTTKYAHFTIKTDLWSNNIRCSTADASNAMVVYFLVALTSPVEKYFHAPVQKTSCDICGVFCPDFIKGTITACADADITVVDLRCTEARGSTSIILLLFFKTCQHSKLVIIISMQSQTAKQQTYLIAFTANKVILRLGLIPPPTFALNLIFSHLHLLLVTLALPSFGSQDKPGQIEQERYSAVGRAAAKERIAVEKSINELSEHVHSFCEDNASPSFSQKVHIFFCCCFLLSCSLSIHSRCEPHLLFGALYFLERLYLES</sequence>
<accession>A0A5J5DJJ2</accession>
<comment type="caution">
    <text evidence="1">The sequence shown here is derived from an EMBL/GenBank/DDBJ whole genome shotgun (WGS) entry which is preliminary data.</text>
</comment>
<dbReference type="EMBL" id="VOFY01000004">
    <property type="protein sequence ID" value="KAA8593389.1"/>
    <property type="molecule type" value="Genomic_DNA"/>
</dbReference>
<protein>
    <submittedName>
        <fullName evidence="1">Uncharacterized protein</fullName>
    </submittedName>
</protein>
<keyword evidence="2" id="KW-1185">Reference proteome</keyword>